<feature type="compositionally biased region" description="Basic and acidic residues" evidence="1">
    <location>
        <begin position="60"/>
        <end position="74"/>
    </location>
</feature>
<feature type="region of interest" description="Disordered" evidence="1">
    <location>
        <begin position="54"/>
        <end position="74"/>
    </location>
</feature>
<gene>
    <name evidence="2" type="ORF">Nepgr_010395</name>
</gene>
<evidence type="ECO:0000313" key="3">
    <source>
        <dbReference type="Proteomes" id="UP001279734"/>
    </source>
</evidence>
<accession>A0AAD3SCD7</accession>
<comment type="caution">
    <text evidence="2">The sequence shown here is derived from an EMBL/GenBank/DDBJ whole genome shotgun (WGS) entry which is preliminary data.</text>
</comment>
<reference evidence="2" key="1">
    <citation type="submission" date="2023-05" db="EMBL/GenBank/DDBJ databases">
        <title>Nepenthes gracilis genome sequencing.</title>
        <authorList>
            <person name="Fukushima K."/>
        </authorList>
    </citation>
    <scope>NUCLEOTIDE SEQUENCE</scope>
    <source>
        <strain evidence="2">SING2019-196</strain>
    </source>
</reference>
<dbReference type="EMBL" id="BSYO01000008">
    <property type="protein sequence ID" value="GMH08555.1"/>
    <property type="molecule type" value="Genomic_DNA"/>
</dbReference>
<organism evidence="2 3">
    <name type="scientific">Nepenthes gracilis</name>
    <name type="common">Slender pitcher plant</name>
    <dbReference type="NCBI Taxonomy" id="150966"/>
    <lineage>
        <taxon>Eukaryota</taxon>
        <taxon>Viridiplantae</taxon>
        <taxon>Streptophyta</taxon>
        <taxon>Embryophyta</taxon>
        <taxon>Tracheophyta</taxon>
        <taxon>Spermatophyta</taxon>
        <taxon>Magnoliopsida</taxon>
        <taxon>eudicotyledons</taxon>
        <taxon>Gunneridae</taxon>
        <taxon>Pentapetalae</taxon>
        <taxon>Caryophyllales</taxon>
        <taxon>Nepenthaceae</taxon>
        <taxon>Nepenthes</taxon>
    </lineage>
</organism>
<evidence type="ECO:0000313" key="2">
    <source>
        <dbReference type="EMBL" id="GMH08555.1"/>
    </source>
</evidence>
<proteinExistence type="predicted"/>
<keyword evidence="3" id="KW-1185">Reference proteome</keyword>
<dbReference type="AlphaFoldDB" id="A0AAD3SCD7"/>
<feature type="region of interest" description="Disordered" evidence="1">
    <location>
        <begin position="1"/>
        <end position="42"/>
    </location>
</feature>
<sequence>MRLPRNGRSAGETSQWRDNQRCQPRFRQLPTGNPPIPAQGGDQVCRQHLEVCLPPQNDSQHADNRRERSAANEP</sequence>
<protein>
    <submittedName>
        <fullName evidence="2">Uncharacterized protein</fullName>
    </submittedName>
</protein>
<name>A0AAD3SCD7_NEPGR</name>
<evidence type="ECO:0000256" key="1">
    <source>
        <dbReference type="SAM" id="MobiDB-lite"/>
    </source>
</evidence>
<dbReference type="Proteomes" id="UP001279734">
    <property type="component" value="Unassembled WGS sequence"/>
</dbReference>